<accession>A0ABS6F3D8</accession>
<comment type="caution">
    <text evidence="1">The sequence shown here is derived from an EMBL/GenBank/DDBJ whole genome shotgun (WGS) entry which is preliminary data.</text>
</comment>
<dbReference type="Pfam" id="PF03698">
    <property type="entry name" value="UPF0180"/>
    <property type="match status" value="1"/>
</dbReference>
<evidence type="ECO:0000313" key="1">
    <source>
        <dbReference type="EMBL" id="MBU5592400.1"/>
    </source>
</evidence>
<dbReference type="RefSeq" id="WP_032123312.1">
    <property type="nucleotide sequence ID" value="NZ_JAHLQL010000003.1"/>
</dbReference>
<gene>
    <name evidence="1" type="ORF">KQI89_11585</name>
</gene>
<protein>
    <submittedName>
        <fullName evidence="1">YkuS family protein</fullName>
    </submittedName>
</protein>
<name>A0ABS6F3D8_9CLOT</name>
<sequence length="80" mass="8886">MKVYVSGNLESIKSSLIDKGYEVVNEINEGCEAIICDIKNSDISSLNINKYKGINGVLVIDYGSKNVEDIDNIINDRNFN</sequence>
<reference evidence="1 2" key="1">
    <citation type="submission" date="2021-06" db="EMBL/GenBank/DDBJ databases">
        <authorList>
            <person name="Sun Q."/>
            <person name="Li D."/>
        </authorList>
    </citation>
    <scope>NUCLEOTIDE SEQUENCE [LARGE SCALE GENOMIC DNA]</scope>
    <source>
        <strain evidence="1 2">MSJ-4</strain>
    </source>
</reference>
<dbReference type="InterPro" id="IPR005370">
    <property type="entry name" value="UPF0180"/>
</dbReference>
<evidence type="ECO:0000313" key="2">
    <source>
        <dbReference type="Proteomes" id="UP000736583"/>
    </source>
</evidence>
<proteinExistence type="predicted"/>
<dbReference type="Proteomes" id="UP000736583">
    <property type="component" value="Unassembled WGS sequence"/>
</dbReference>
<organism evidence="1 2">
    <name type="scientific">Clostridium simiarum</name>
    <dbReference type="NCBI Taxonomy" id="2841506"/>
    <lineage>
        <taxon>Bacteria</taxon>
        <taxon>Bacillati</taxon>
        <taxon>Bacillota</taxon>
        <taxon>Clostridia</taxon>
        <taxon>Eubacteriales</taxon>
        <taxon>Clostridiaceae</taxon>
        <taxon>Clostridium</taxon>
    </lineage>
</organism>
<dbReference type="EMBL" id="JAHLQL010000003">
    <property type="protein sequence ID" value="MBU5592400.1"/>
    <property type="molecule type" value="Genomic_DNA"/>
</dbReference>
<keyword evidence="2" id="KW-1185">Reference proteome</keyword>